<evidence type="ECO:0000259" key="2">
    <source>
        <dbReference type="Pfam" id="PF00296"/>
    </source>
</evidence>
<dbReference type="AlphaFoldDB" id="A0A381SDI1"/>
<dbReference type="PANTHER" id="PTHR43244">
    <property type="match status" value="1"/>
</dbReference>
<dbReference type="InterPro" id="IPR036661">
    <property type="entry name" value="Luciferase-like_sf"/>
</dbReference>
<dbReference type="InterPro" id="IPR050564">
    <property type="entry name" value="F420-G6PD/mer"/>
</dbReference>
<sequence length="333" mass="36143">MDMTLPNKTVKIGMLLPTRGLLLRGDQPPNMDRVIKLAEAAEQGGLDSVWVGDSLVAKPRMEPLSVLGALAARTSRVRLGTAVLLPALRHPVLLAQTLNTVDLISGGRLVIGAGVGGAFNDDQKREWEAAGVPAKGRGLRFEEIIEIVQGLGLGKPFDFHGRDFDLNSALMQPVPSQPKGIPFLLGTHYRAQSQAQIRRAARLGAGIISISDTPEEFAQVIQQVSEKAAEFGRDPAGLENTFYLTVNMETDLVKAETEAVEWLKGYYGSDIWGTRWGPFGGAERVVDRIAEYVAAGADTVVVRFASYEPEKQLDMFLDKVALTYACSSPKLDQ</sequence>
<dbReference type="EMBL" id="UINC01002976">
    <property type="protein sequence ID" value="SVA02152.1"/>
    <property type="molecule type" value="Genomic_DNA"/>
</dbReference>
<reference evidence="3" key="1">
    <citation type="submission" date="2018-05" db="EMBL/GenBank/DDBJ databases">
        <authorList>
            <person name="Lanie J.A."/>
            <person name="Ng W.-L."/>
            <person name="Kazmierczak K.M."/>
            <person name="Andrzejewski T.M."/>
            <person name="Davidsen T.M."/>
            <person name="Wayne K.J."/>
            <person name="Tettelin H."/>
            <person name="Glass J.I."/>
            <person name="Rusch D."/>
            <person name="Podicherti R."/>
            <person name="Tsui H.-C.T."/>
            <person name="Winkler M.E."/>
        </authorList>
    </citation>
    <scope>NUCLEOTIDE SEQUENCE</scope>
</reference>
<keyword evidence="1" id="KW-0560">Oxidoreductase</keyword>
<evidence type="ECO:0000256" key="1">
    <source>
        <dbReference type="ARBA" id="ARBA00023002"/>
    </source>
</evidence>
<dbReference type="SUPFAM" id="SSF51679">
    <property type="entry name" value="Bacterial luciferase-like"/>
    <property type="match status" value="1"/>
</dbReference>
<gene>
    <name evidence="3" type="ORF">METZ01_LOCUS55006</name>
</gene>
<dbReference type="Gene3D" id="3.20.20.30">
    <property type="entry name" value="Luciferase-like domain"/>
    <property type="match status" value="1"/>
</dbReference>
<accession>A0A381SDI1</accession>
<evidence type="ECO:0000313" key="3">
    <source>
        <dbReference type="EMBL" id="SVA02152.1"/>
    </source>
</evidence>
<dbReference type="GO" id="GO:0016705">
    <property type="term" value="F:oxidoreductase activity, acting on paired donors, with incorporation or reduction of molecular oxygen"/>
    <property type="evidence" value="ECO:0007669"/>
    <property type="project" value="InterPro"/>
</dbReference>
<protein>
    <recommendedName>
        <fullName evidence="2">Luciferase-like domain-containing protein</fullName>
    </recommendedName>
</protein>
<dbReference type="InterPro" id="IPR011251">
    <property type="entry name" value="Luciferase-like_dom"/>
</dbReference>
<proteinExistence type="predicted"/>
<dbReference type="Pfam" id="PF00296">
    <property type="entry name" value="Bac_luciferase"/>
    <property type="match status" value="1"/>
</dbReference>
<feature type="domain" description="Luciferase-like" evidence="2">
    <location>
        <begin position="11"/>
        <end position="265"/>
    </location>
</feature>
<name>A0A381SDI1_9ZZZZ</name>
<organism evidence="3">
    <name type="scientific">marine metagenome</name>
    <dbReference type="NCBI Taxonomy" id="408172"/>
    <lineage>
        <taxon>unclassified sequences</taxon>
        <taxon>metagenomes</taxon>
        <taxon>ecological metagenomes</taxon>
    </lineage>
</organism>
<dbReference type="PANTHER" id="PTHR43244:SF1">
    <property type="entry name" value="5,10-METHYLENETETRAHYDROMETHANOPTERIN REDUCTASE"/>
    <property type="match status" value="1"/>
</dbReference>